<dbReference type="Proteomes" id="UP000515873">
    <property type="component" value="Chromosome"/>
</dbReference>
<protein>
    <submittedName>
        <fullName evidence="2">DNA primase</fullName>
    </submittedName>
</protein>
<gene>
    <name evidence="2" type="ORF">H8F01_18205</name>
</gene>
<name>A0A7G8Q2H2_9GAMM</name>
<dbReference type="GO" id="GO:0003677">
    <property type="term" value="F:DNA binding"/>
    <property type="evidence" value="ECO:0007669"/>
    <property type="project" value="InterPro"/>
</dbReference>
<reference evidence="2 3" key="1">
    <citation type="submission" date="2020-08" db="EMBL/GenBank/DDBJ databases">
        <title>Dyella sp. G9 isolated from forest soil.</title>
        <authorList>
            <person name="Fu J."/>
            <person name="Qiu L."/>
        </authorList>
    </citation>
    <scope>NUCLEOTIDE SEQUENCE [LARGE SCALE GENOMIC DNA]</scope>
    <source>
        <strain evidence="2 3">G9</strain>
    </source>
</reference>
<keyword evidence="3" id="KW-1185">Reference proteome</keyword>
<dbReference type="KEGG" id="dtl:H8F01_18205"/>
<dbReference type="RefSeq" id="WP_187056444.1">
    <property type="nucleotide sequence ID" value="NZ_CP060412.1"/>
</dbReference>
<dbReference type="SUPFAM" id="SSF57783">
    <property type="entry name" value="Zinc beta-ribbon"/>
    <property type="match status" value="1"/>
</dbReference>
<evidence type="ECO:0000259" key="1">
    <source>
        <dbReference type="Pfam" id="PF01807"/>
    </source>
</evidence>
<sequence>MNPIDLVLARLDGNKLRQQGKGWVACCPAHDDKNPSLSINLGDDGRVLLNCFGGCSVPQVCSAMGIGLSDLFEKSDWRNDGKFQRSRLSREADWAAAIGLLVRESLIVILAAQETAGGAALGADDMARLSMSIERITRAREVLNGK</sequence>
<dbReference type="GO" id="GO:0006260">
    <property type="term" value="P:DNA replication"/>
    <property type="evidence" value="ECO:0007669"/>
    <property type="project" value="InterPro"/>
</dbReference>
<accession>A0A7G8Q2H2</accession>
<dbReference type="Pfam" id="PF01807">
    <property type="entry name" value="Zn_ribbon_DnaG"/>
    <property type="match status" value="1"/>
</dbReference>
<dbReference type="EMBL" id="CP060412">
    <property type="protein sequence ID" value="QNK00980.1"/>
    <property type="molecule type" value="Genomic_DNA"/>
</dbReference>
<dbReference type="GO" id="GO:0003899">
    <property type="term" value="F:DNA-directed RNA polymerase activity"/>
    <property type="evidence" value="ECO:0007669"/>
    <property type="project" value="InterPro"/>
</dbReference>
<dbReference type="GO" id="GO:0008270">
    <property type="term" value="F:zinc ion binding"/>
    <property type="evidence" value="ECO:0007669"/>
    <property type="project" value="InterPro"/>
</dbReference>
<dbReference type="AlphaFoldDB" id="A0A7G8Q2H2"/>
<evidence type="ECO:0000313" key="3">
    <source>
        <dbReference type="Proteomes" id="UP000515873"/>
    </source>
</evidence>
<proteinExistence type="predicted"/>
<organism evidence="2 3">
    <name type="scientific">Dyella telluris</name>
    <dbReference type="NCBI Taxonomy" id="2763498"/>
    <lineage>
        <taxon>Bacteria</taxon>
        <taxon>Pseudomonadati</taxon>
        <taxon>Pseudomonadota</taxon>
        <taxon>Gammaproteobacteria</taxon>
        <taxon>Lysobacterales</taxon>
        <taxon>Rhodanobacteraceae</taxon>
        <taxon>Dyella</taxon>
    </lineage>
</organism>
<dbReference type="Gene3D" id="3.90.580.10">
    <property type="entry name" value="Zinc finger, CHC2-type domain"/>
    <property type="match status" value="1"/>
</dbReference>
<dbReference type="InterPro" id="IPR002694">
    <property type="entry name" value="Znf_CHC2"/>
</dbReference>
<evidence type="ECO:0000313" key="2">
    <source>
        <dbReference type="EMBL" id="QNK00980.1"/>
    </source>
</evidence>
<dbReference type="InterPro" id="IPR036977">
    <property type="entry name" value="DNA_primase_Znf_CHC2"/>
</dbReference>
<feature type="domain" description="Zinc finger CHC2-type" evidence="1">
    <location>
        <begin position="15"/>
        <end position="55"/>
    </location>
</feature>